<evidence type="ECO:0000313" key="4">
    <source>
        <dbReference type="Proteomes" id="UP000002668"/>
    </source>
</evidence>
<organism evidence="4">
    <name type="scientific">Leptosphaeria maculans (strain JN3 / isolate v23.1.3 / race Av1-4-5-6-7-8)</name>
    <name type="common">Blackleg fungus</name>
    <name type="synonym">Phoma lingam</name>
    <dbReference type="NCBI Taxonomy" id="985895"/>
    <lineage>
        <taxon>Eukaryota</taxon>
        <taxon>Fungi</taxon>
        <taxon>Dikarya</taxon>
        <taxon>Ascomycota</taxon>
        <taxon>Pezizomycotina</taxon>
        <taxon>Dothideomycetes</taxon>
        <taxon>Pleosporomycetidae</taxon>
        <taxon>Pleosporales</taxon>
        <taxon>Pleosporineae</taxon>
        <taxon>Leptosphaeriaceae</taxon>
        <taxon>Plenodomus</taxon>
        <taxon>Plenodomus lingam/Leptosphaeria maculans species complex</taxon>
    </lineage>
</organism>
<keyword evidence="4" id="KW-1185">Reference proteome</keyword>
<sequence>MVSQLSFLSVFTIFTFLIAPTIAQQCYGLDGSTLDSSYAPCNPNAKHSGCCATKRTNGSPDICLDNGLCMATNNEQLGMIWQSGCTDKTGQDVACPKMCPDATTDFNGSNPVVAWQVQTCDYGRYCCRAAGDRRSCCGNSSAPEIITDSVGSLLLETTTADTTPSTNKLPHAAASAVSTGKPFEITAVPTGDSCKKERQKIAIVGGTVGGLFGLTVLALVSAIYWMHKRERRQRRLKEHYETQFSQTNAYRKALASTAVSMRTSTSLEEFRPKSSGVVQQ</sequence>
<dbReference type="STRING" id="985895.E4ZRC1"/>
<evidence type="ECO:0000256" key="2">
    <source>
        <dbReference type="SAM" id="SignalP"/>
    </source>
</evidence>
<dbReference type="Proteomes" id="UP000002668">
    <property type="component" value="Genome"/>
</dbReference>
<reference evidence="4" key="1">
    <citation type="journal article" date="2011" name="Nat. Commun.">
        <title>Effector diversification within compartments of the Leptosphaeria maculans genome affected by Repeat-Induced Point mutations.</title>
        <authorList>
            <person name="Rouxel T."/>
            <person name="Grandaubert J."/>
            <person name="Hane J.K."/>
            <person name="Hoede C."/>
            <person name="van de Wouw A.P."/>
            <person name="Couloux A."/>
            <person name="Dominguez V."/>
            <person name="Anthouard V."/>
            <person name="Bally P."/>
            <person name="Bourras S."/>
            <person name="Cozijnsen A.J."/>
            <person name="Ciuffetti L.M."/>
            <person name="Degrave A."/>
            <person name="Dilmaghani A."/>
            <person name="Duret L."/>
            <person name="Fudal I."/>
            <person name="Goodwin S.B."/>
            <person name="Gout L."/>
            <person name="Glaser N."/>
            <person name="Linglin J."/>
            <person name="Kema G.H.J."/>
            <person name="Lapalu N."/>
            <person name="Lawrence C.B."/>
            <person name="May K."/>
            <person name="Meyer M."/>
            <person name="Ollivier B."/>
            <person name="Poulain J."/>
            <person name="Schoch C.L."/>
            <person name="Simon A."/>
            <person name="Spatafora J.W."/>
            <person name="Stachowiak A."/>
            <person name="Turgeon B.G."/>
            <person name="Tyler B.M."/>
            <person name="Vincent D."/>
            <person name="Weissenbach J."/>
            <person name="Amselem J."/>
            <person name="Quesneville H."/>
            <person name="Oliver R.P."/>
            <person name="Wincker P."/>
            <person name="Balesdent M.-H."/>
            <person name="Howlett B.J."/>
        </authorList>
    </citation>
    <scope>NUCLEOTIDE SEQUENCE [LARGE SCALE GENOMIC DNA]</scope>
    <source>
        <strain evidence="4">JN3 / isolate v23.1.3 / race Av1-4-5-6-7-8</strain>
    </source>
</reference>
<dbReference type="InParanoid" id="E4ZRC1"/>
<evidence type="ECO:0000256" key="1">
    <source>
        <dbReference type="SAM" id="Phobius"/>
    </source>
</evidence>
<keyword evidence="1" id="KW-0812">Transmembrane</keyword>
<dbReference type="AlphaFoldDB" id="E4ZRC1"/>
<feature type="signal peptide" evidence="2">
    <location>
        <begin position="1"/>
        <end position="23"/>
    </location>
</feature>
<dbReference type="OrthoDB" id="5215637at2759"/>
<accession>E4ZRC1</accession>
<name>E4ZRC1_LEPMJ</name>
<dbReference type="VEuPathDB" id="FungiDB:LEMA_P034600.1"/>
<evidence type="ECO:0008006" key="5">
    <source>
        <dbReference type="Google" id="ProtNLM"/>
    </source>
</evidence>
<feature type="chain" id="PRO_5003192074" description="Mid2 domain-containing protein" evidence="2">
    <location>
        <begin position="24"/>
        <end position="280"/>
    </location>
</feature>
<keyword evidence="1" id="KW-1133">Transmembrane helix</keyword>
<dbReference type="GeneID" id="13283997"/>
<dbReference type="RefSeq" id="XP_003837226.1">
    <property type="nucleotide sequence ID" value="XM_003837178.1"/>
</dbReference>
<gene>
    <name evidence="3" type="ORF">LEMA_P034600.1</name>
</gene>
<proteinExistence type="predicted"/>
<protein>
    <recommendedName>
        <fullName evidence="5">Mid2 domain-containing protein</fullName>
    </recommendedName>
</protein>
<keyword evidence="1" id="KW-0472">Membrane</keyword>
<dbReference type="eggNOG" id="ENOG502SU16">
    <property type="taxonomic scope" value="Eukaryota"/>
</dbReference>
<evidence type="ECO:0000313" key="3">
    <source>
        <dbReference type="EMBL" id="CBX93786.1"/>
    </source>
</evidence>
<dbReference type="EMBL" id="FP929116">
    <property type="protein sequence ID" value="CBX93786.1"/>
    <property type="molecule type" value="Genomic_DNA"/>
</dbReference>
<dbReference type="HOGENOM" id="CLU_055859_5_0_1"/>
<keyword evidence="2" id="KW-0732">Signal</keyword>
<dbReference type="OMA" id="CDSGEYC"/>
<feature type="transmembrane region" description="Helical" evidence="1">
    <location>
        <begin position="201"/>
        <end position="225"/>
    </location>
</feature>